<evidence type="ECO:0000256" key="3">
    <source>
        <dbReference type="ARBA" id="ARBA00039122"/>
    </source>
</evidence>
<dbReference type="FunFam" id="3.40.605.10:FF:000007">
    <property type="entry name" value="NAD/NADP-dependent betaine aldehyde dehydrogenase"/>
    <property type="match status" value="1"/>
</dbReference>
<dbReference type="InterPro" id="IPR015590">
    <property type="entry name" value="Aldehyde_DH_dom"/>
</dbReference>
<dbReference type="EC" id="1.2.1.79" evidence="3"/>
<evidence type="ECO:0000256" key="1">
    <source>
        <dbReference type="ARBA" id="ARBA00009986"/>
    </source>
</evidence>
<keyword evidence="2 7" id="KW-0560">Oxidoreductase</keyword>
<dbReference type="EMBL" id="LQPJ01000105">
    <property type="protein sequence ID" value="ORW23952.1"/>
    <property type="molecule type" value="Genomic_DNA"/>
</dbReference>
<evidence type="ECO:0000256" key="7">
    <source>
        <dbReference type="RuleBase" id="RU003345"/>
    </source>
</evidence>
<dbReference type="SUPFAM" id="SSF53720">
    <property type="entry name" value="ALDH-like"/>
    <property type="match status" value="1"/>
</dbReference>
<proteinExistence type="inferred from homology"/>
<evidence type="ECO:0000313" key="10">
    <source>
        <dbReference type="Proteomes" id="UP000193529"/>
    </source>
</evidence>
<dbReference type="Gene3D" id="3.40.309.10">
    <property type="entry name" value="Aldehyde Dehydrogenase, Chain A, domain 2"/>
    <property type="match status" value="1"/>
</dbReference>
<comment type="catalytic activity">
    <reaction evidence="5">
        <text>succinate semialdehyde + NADP(+) + H2O = succinate + NADPH + 2 H(+)</text>
        <dbReference type="Rhea" id="RHEA:13213"/>
        <dbReference type="ChEBI" id="CHEBI:15377"/>
        <dbReference type="ChEBI" id="CHEBI:15378"/>
        <dbReference type="ChEBI" id="CHEBI:30031"/>
        <dbReference type="ChEBI" id="CHEBI:57706"/>
        <dbReference type="ChEBI" id="CHEBI:57783"/>
        <dbReference type="ChEBI" id="CHEBI:58349"/>
        <dbReference type="EC" id="1.2.1.79"/>
    </reaction>
</comment>
<evidence type="ECO:0000256" key="5">
    <source>
        <dbReference type="ARBA" id="ARBA00048559"/>
    </source>
</evidence>
<accession>A0A1X1ZKW0</accession>
<evidence type="ECO:0000313" key="9">
    <source>
        <dbReference type="EMBL" id="ORW23952.1"/>
    </source>
</evidence>
<dbReference type="Pfam" id="PF00171">
    <property type="entry name" value="Aldedh"/>
    <property type="match status" value="1"/>
</dbReference>
<dbReference type="CDD" id="cd07078">
    <property type="entry name" value="ALDH"/>
    <property type="match status" value="1"/>
</dbReference>
<keyword evidence="10" id="KW-1185">Reference proteome</keyword>
<evidence type="ECO:0000259" key="8">
    <source>
        <dbReference type="Pfam" id="PF00171"/>
    </source>
</evidence>
<dbReference type="OrthoDB" id="6882680at2"/>
<comment type="similarity">
    <text evidence="1 7">Belongs to the aldehyde dehydrogenase family.</text>
</comment>
<dbReference type="FunFam" id="3.40.309.10:FF:000012">
    <property type="entry name" value="Betaine aldehyde dehydrogenase"/>
    <property type="match status" value="1"/>
</dbReference>
<dbReference type="Gene3D" id="3.40.605.10">
    <property type="entry name" value="Aldehyde Dehydrogenase, Chain A, domain 1"/>
    <property type="match status" value="1"/>
</dbReference>
<dbReference type="PROSITE" id="PS00687">
    <property type="entry name" value="ALDEHYDE_DEHYDR_GLU"/>
    <property type="match status" value="1"/>
</dbReference>
<evidence type="ECO:0000256" key="2">
    <source>
        <dbReference type="ARBA" id="ARBA00023002"/>
    </source>
</evidence>
<dbReference type="InterPro" id="IPR016161">
    <property type="entry name" value="Ald_DH/histidinol_DH"/>
</dbReference>
<name>A0A1X1ZKW0_9MYCO</name>
<sequence>MTQHAALPLTRTRTRWSSASTDDQFVVENPATGQTVTVVQGAGPEEVDQAVRRAHAAHLGWKQRPARERGRYLRQIAEVIRAHADEIAALETLEMGKPITQARNFDVEAAIAIFEYFGSLVEVLPSRARDYGPVLDVTTLEPYGVIAAIVPFNWPPIHTAGKIAPALAVGNAVVLKPPEQTPSVVLRMVELMQSVLPDRVVHALPGRGEVGAALAGHRLVGKVSFTGSPRTGAAVLRTAAGNLTPALMELGGKNPLVVFDDASLREALLAAVDGGFFNQGEACTASSRILVQDSIYAEFEEKLCAAVSRLRVGDGADPATDVGPLVTRAQQKQVLDYLRIGVAEGARVAAQAPLPDDPRLAEGFYVAPTVLTDVTPGMRVARDEIFGPVVTLMPFADEDEAVRIANATPFGLVAAVFTQDADRAMRVSRRIRAGAVFVNNYHRMSIGTGFGGVGHSGFGREHAQETLSEYGYTKTIRMVSKRDELPYWSAAARVLAG</sequence>
<feature type="active site" evidence="6">
    <location>
        <position position="249"/>
    </location>
</feature>
<dbReference type="InterPro" id="IPR016163">
    <property type="entry name" value="Ald_DH_C"/>
</dbReference>
<reference evidence="9 10" key="1">
    <citation type="submission" date="2016-01" db="EMBL/GenBank/DDBJ databases">
        <title>The new phylogeny of the genus Mycobacterium.</title>
        <authorList>
            <person name="Tarcisio F."/>
            <person name="Conor M."/>
            <person name="Antonella G."/>
            <person name="Elisabetta G."/>
            <person name="Giulia F.S."/>
            <person name="Sara T."/>
            <person name="Anna F."/>
            <person name="Clotilde B."/>
            <person name="Roberto B."/>
            <person name="Veronica D.S."/>
            <person name="Fabio R."/>
            <person name="Monica P."/>
            <person name="Olivier J."/>
            <person name="Enrico T."/>
            <person name="Nicola S."/>
        </authorList>
    </citation>
    <scope>NUCLEOTIDE SEQUENCE [LARGE SCALE GENOMIC DNA]</scope>
    <source>
        <strain evidence="9 10">DSM 44572</strain>
    </source>
</reference>
<comment type="caution">
    <text evidence="9">The sequence shown here is derived from an EMBL/GenBank/DDBJ whole genome shotgun (WGS) entry which is preliminary data.</text>
</comment>
<dbReference type="STRING" id="153971.AWC19_10440"/>
<dbReference type="InterPro" id="IPR016162">
    <property type="entry name" value="Ald_DH_N"/>
</dbReference>
<protein>
    <recommendedName>
        <fullName evidence="4">Putative succinate-semialdehyde dehydrogenase [NADP(+)] 2</fullName>
        <ecNumber evidence="3">1.2.1.79</ecNumber>
    </recommendedName>
</protein>
<dbReference type="Proteomes" id="UP000193529">
    <property type="component" value="Unassembled WGS sequence"/>
</dbReference>
<organism evidence="9 10">
    <name type="scientific">Mycobacterium palustre</name>
    <dbReference type="NCBI Taxonomy" id="153971"/>
    <lineage>
        <taxon>Bacteria</taxon>
        <taxon>Bacillati</taxon>
        <taxon>Actinomycetota</taxon>
        <taxon>Actinomycetes</taxon>
        <taxon>Mycobacteriales</taxon>
        <taxon>Mycobacteriaceae</taxon>
        <taxon>Mycobacterium</taxon>
        <taxon>Mycobacterium simiae complex</taxon>
    </lineage>
</organism>
<evidence type="ECO:0000256" key="6">
    <source>
        <dbReference type="PROSITE-ProRule" id="PRU10007"/>
    </source>
</evidence>
<evidence type="ECO:0000256" key="4">
    <source>
        <dbReference type="ARBA" id="ARBA00039663"/>
    </source>
</evidence>
<dbReference type="PROSITE" id="PS00070">
    <property type="entry name" value="ALDEHYDE_DEHYDR_CYS"/>
    <property type="match status" value="1"/>
</dbReference>
<dbReference type="AlphaFoldDB" id="A0A1X1ZKW0"/>
<dbReference type="InterPro" id="IPR029510">
    <property type="entry name" value="Ald_DH_CS_GLU"/>
</dbReference>
<dbReference type="PANTHER" id="PTHR11699">
    <property type="entry name" value="ALDEHYDE DEHYDROGENASE-RELATED"/>
    <property type="match status" value="1"/>
</dbReference>
<dbReference type="RefSeq" id="WP_085078850.1">
    <property type="nucleotide sequence ID" value="NZ_JACKRZ010000051.1"/>
</dbReference>
<dbReference type="InterPro" id="IPR016160">
    <property type="entry name" value="Ald_DH_CS_CYS"/>
</dbReference>
<gene>
    <name evidence="9" type="ORF">AWC19_10440</name>
</gene>
<feature type="domain" description="Aldehyde dehydrogenase" evidence="8">
    <location>
        <begin position="16"/>
        <end position="476"/>
    </location>
</feature>
<dbReference type="GO" id="GO:0036243">
    <property type="term" value="F:succinate-semialdehyde dehydrogenase (NADP+) activity"/>
    <property type="evidence" value="ECO:0007669"/>
    <property type="project" value="UniProtKB-EC"/>
</dbReference>